<dbReference type="Gene3D" id="1.10.1450.10">
    <property type="entry name" value="Tetraspanin"/>
    <property type="match status" value="1"/>
</dbReference>
<dbReference type="OrthoDB" id="5870230at2759"/>
<protein>
    <recommendedName>
        <fullName evidence="6">Tetraspanin</fullName>
    </recommendedName>
</protein>
<keyword evidence="4 6" id="KW-1133">Transmembrane helix</keyword>
<evidence type="ECO:0000256" key="2">
    <source>
        <dbReference type="ARBA" id="ARBA00006840"/>
    </source>
</evidence>
<dbReference type="SUPFAM" id="SSF48652">
    <property type="entry name" value="Tetraspanin"/>
    <property type="match status" value="1"/>
</dbReference>
<dbReference type="PRINTS" id="PR00259">
    <property type="entry name" value="TMFOUR"/>
</dbReference>
<gene>
    <name evidence="7" type="ORF">EVEC_LOCUS11848</name>
</gene>
<proteinExistence type="inferred from homology"/>
<dbReference type="STRING" id="51028.A0A0N4VNV2"/>
<dbReference type="InterPro" id="IPR000301">
    <property type="entry name" value="Tetraspanin_animals"/>
</dbReference>
<evidence type="ECO:0000313" key="9">
    <source>
        <dbReference type="WBParaSite" id="EVEC_0001267501-mRNA-1"/>
    </source>
</evidence>
<dbReference type="InterPro" id="IPR018499">
    <property type="entry name" value="Tetraspanin/Peripherin"/>
</dbReference>
<organism evidence="9">
    <name type="scientific">Enterobius vermicularis</name>
    <name type="common">Human pinworm</name>
    <dbReference type="NCBI Taxonomy" id="51028"/>
    <lineage>
        <taxon>Eukaryota</taxon>
        <taxon>Metazoa</taxon>
        <taxon>Ecdysozoa</taxon>
        <taxon>Nematoda</taxon>
        <taxon>Chromadorea</taxon>
        <taxon>Rhabditida</taxon>
        <taxon>Spirurina</taxon>
        <taxon>Oxyuridomorpha</taxon>
        <taxon>Oxyuroidea</taxon>
        <taxon>Oxyuridae</taxon>
        <taxon>Enterobius</taxon>
    </lineage>
</organism>
<evidence type="ECO:0000256" key="4">
    <source>
        <dbReference type="ARBA" id="ARBA00022989"/>
    </source>
</evidence>
<evidence type="ECO:0000256" key="6">
    <source>
        <dbReference type="RuleBase" id="RU361218"/>
    </source>
</evidence>
<dbReference type="GO" id="GO:0005886">
    <property type="term" value="C:plasma membrane"/>
    <property type="evidence" value="ECO:0007669"/>
    <property type="project" value="TreeGrafter"/>
</dbReference>
<evidence type="ECO:0000313" key="8">
    <source>
        <dbReference type="Proteomes" id="UP000274131"/>
    </source>
</evidence>
<dbReference type="PANTHER" id="PTHR19282">
    <property type="entry name" value="TETRASPANIN"/>
    <property type="match status" value="1"/>
</dbReference>
<keyword evidence="8" id="KW-1185">Reference proteome</keyword>
<accession>A0A0N4VNV2</accession>
<evidence type="ECO:0000256" key="1">
    <source>
        <dbReference type="ARBA" id="ARBA00004141"/>
    </source>
</evidence>
<comment type="subcellular location">
    <subcellularLocation>
        <location evidence="1 6">Membrane</location>
        <topology evidence="1 6">Multi-pass membrane protein</topology>
    </subcellularLocation>
</comment>
<dbReference type="PANTHER" id="PTHR19282:SF551">
    <property type="entry name" value="RE08073P-RELATED"/>
    <property type="match status" value="1"/>
</dbReference>
<dbReference type="InterPro" id="IPR008952">
    <property type="entry name" value="Tetraspanin_EC2_sf"/>
</dbReference>
<name>A0A0N4VNV2_ENTVE</name>
<dbReference type="EMBL" id="UXUI01012819">
    <property type="protein sequence ID" value="VDD97097.1"/>
    <property type="molecule type" value="Genomic_DNA"/>
</dbReference>
<keyword evidence="3 6" id="KW-0812">Transmembrane</keyword>
<reference evidence="7 8" key="2">
    <citation type="submission" date="2018-10" db="EMBL/GenBank/DDBJ databases">
        <authorList>
            <consortium name="Pathogen Informatics"/>
        </authorList>
    </citation>
    <scope>NUCLEOTIDE SEQUENCE [LARGE SCALE GENOMIC DNA]</scope>
</reference>
<dbReference type="WBParaSite" id="EVEC_0001267501-mRNA-1">
    <property type="protein sequence ID" value="EVEC_0001267501-mRNA-1"/>
    <property type="gene ID" value="EVEC_0001267501"/>
</dbReference>
<dbReference type="Pfam" id="PF00335">
    <property type="entry name" value="Tetraspanin"/>
    <property type="match status" value="1"/>
</dbReference>
<evidence type="ECO:0000256" key="5">
    <source>
        <dbReference type="ARBA" id="ARBA00023136"/>
    </source>
</evidence>
<feature type="transmembrane region" description="Helical" evidence="6">
    <location>
        <begin position="70"/>
        <end position="89"/>
    </location>
</feature>
<reference evidence="9" key="1">
    <citation type="submission" date="2017-02" db="UniProtKB">
        <authorList>
            <consortium name="WormBaseParasite"/>
        </authorList>
    </citation>
    <scope>IDENTIFICATION</scope>
</reference>
<feature type="transmembrane region" description="Helical" evidence="6">
    <location>
        <begin position="39"/>
        <end position="63"/>
    </location>
</feature>
<evidence type="ECO:0000256" key="3">
    <source>
        <dbReference type="ARBA" id="ARBA00022692"/>
    </source>
</evidence>
<evidence type="ECO:0000313" key="7">
    <source>
        <dbReference type="EMBL" id="VDD97097.1"/>
    </source>
</evidence>
<dbReference type="AlphaFoldDB" id="A0A0N4VNV2"/>
<keyword evidence="5 6" id="KW-0472">Membrane</keyword>
<sequence>MLAGLTLLGLGIGLRVEPSLIQYLNQHEVSNYYAIEIASYAIIVIGICLTIVGFLGCCGAWFLNQAMLVLYFLILMVVLGLEMTAAVMVNANRDQYRKTVDKELLTMIQKEYAQYPQKAAIVDEIQSSLQCCGVKSYSDWLASTYSTNDPESAEVGIGALEVGRVPKSCCNELGLMEYPSNCGVSFSQQPLITYKRFLHEQVSVQL</sequence>
<dbReference type="PIRSF" id="PIRSF002419">
    <property type="entry name" value="Tetraspanin"/>
    <property type="match status" value="1"/>
</dbReference>
<comment type="caution">
    <text evidence="6">Lacks conserved residue(s) required for the propagation of feature annotation.</text>
</comment>
<comment type="similarity">
    <text evidence="2 6">Belongs to the tetraspanin (TM4SF) family.</text>
</comment>
<dbReference type="Proteomes" id="UP000274131">
    <property type="component" value="Unassembled WGS sequence"/>
</dbReference>